<organism evidence="4 5">
    <name type="scientific">Clostridium frigoriphilum</name>
    <dbReference type="NCBI Taxonomy" id="443253"/>
    <lineage>
        <taxon>Bacteria</taxon>
        <taxon>Bacillati</taxon>
        <taxon>Bacillota</taxon>
        <taxon>Clostridia</taxon>
        <taxon>Eubacteriales</taxon>
        <taxon>Clostridiaceae</taxon>
        <taxon>Clostridium</taxon>
    </lineage>
</organism>
<feature type="coiled-coil region" evidence="2">
    <location>
        <begin position="192"/>
        <end position="219"/>
    </location>
</feature>
<sequence>MSRRTKYTTEEKYAILNEYDNGIGTMKEIARKYKINRVTLYNWRYNYSKYGIDRLKESESFKRYSKELKELAVKDYLSGGFSQREVVNKYKISNISVLQGWANKYNGHREIKATPKGMSQSMTNGRVTSLKERIEIVHYCIAQNNDYKQTADNYNVSYEQVYQWVKKYEAGSESALKDRRGRKKPEEELTLEDRAKLSMKKLEVENERLRAENAFLKKLGGTRKEAYLRRTRQLDKYIIISQLHEKEKFSISLLCKLAKIPRSSYYKWLTHKGSVLESENEIVMKEIVIIYNKVNGIYGYRRITMNLNSKLKTNYNYKRIYRLMRLSGLQAVIRRKKKRYVKSNPQQVAENILNRKFTADKLNQKWLTDVTEFKYGNSSKAYLSAILDLYDNSIVGYVFGHSNNNRLVFKNLDVVLNASPGASPMIHSDRGYQYTSDEFKEKLDAAGMTQSMSRVGKCIDNGPMEGFWGILKCEEYYLHKYSSYEELSNAIDKYIIFYNTKRLQKKLNSLSPLEFRALAV</sequence>
<dbReference type="NCBIfam" id="NF033516">
    <property type="entry name" value="transpos_IS3"/>
    <property type="match status" value="1"/>
</dbReference>
<dbReference type="InterPro" id="IPR002514">
    <property type="entry name" value="Transposase_8"/>
</dbReference>
<keyword evidence="2" id="KW-0175">Coiled coil</keyword>
<name>A0ABU7UV61_9CLOT</name>
<dbReference type="Proteomes" id="UP001498469">
    <property type="component" value="Unassembled WGS sequence"/>
</dbReference>
<dbReference type="Pfam" id="PF00665">
    <property type="entry name" value="rve"/>
    <property type="match status" value="1"/>
</dbReference>
<evidence type="ECO:0000259" key="3">
    <source>
        <dbReference type="PROSITE" id="PS50994"/>
    </source>
</evidence>
<dbReference type="PANTHER" id="PTHR46889">
    <property type="entry name" value="TRANSPOSASE INSF FOR INSERTION SEQUENCE IS3B-RELATED"/>
    <property type="match status" value="1"/>
</dbReference>
<dbReference type="Pfam" id="PF01527">
    <property type="entry name" value="HTH_Tnp_1"/>
    <property type="match status" value="1"/>
</dbReference>
<comment type="caution">
    <text evidence="4">The sequence shown here is derived from an EMBL/GenBank/DDBJ whole genome shotgun (WGS) entry which is preliminary data.</text>
</comment>
<gene>
    <name evidence="4" type="ORF">SJI18_23610</name>
</gene>
<dbReference type="PANTHER" id="PTHR46889:SF5">
    <property type="entry name" value="INTEGRASE PROTEIN"/>
    <property type="match status" value="1"/>
</dbReference>
<dbReference type="PROSITE" id="PS50994">
    <property type="entry name" value="INTEGRASE"/>
    <property type="match status" value="1"/>
</dbReference>
<comment type="function">
    <text evidence="1">Involved in the transposition of the insertion sequence.</text>
</comment>
<dbReference type="InterPro" id="IPR001584">
    <property type="entry name" value="Integrase_cat-core"/>
</dbReference>
<feature type="domain" description="Integrase catalytic" evidence="3">
    <location>
        <begin position="341"/>
        <end position="520"/>
    </location>
</feature>
<dbReference type="Pfam" id="PF13276">
    <property type="entry name" value="HTH_21"/>
    <property type="match status" value="1"/>
</dbReference>
<reference evidence="4 5" key="1">
    <citation type="submission" date="2023-11" db="EMBL/GenBank/DDBJ databases">
        <title>Draft genome sequence of a psychrophilic Clostridium strain from permafrost water brine.</title>
        <authorList>
            <person name="Shcherbakova V.A."/>
            <person name="Trubitsyn V.E."/>
            <person name="Zakharyuk A.G."/>
        </authorList>
    </citation>
    <scope>NUCLEOTIDE SEQUENCE [LARGE SCALE GENOMIC DNA]</scope>
    <source>
        <strain evidence="4 5">14F</strain>
    </source>
</reference>
<protein>
    <submittedName>
        <fullName evidence="4">IS3 family transposase</fullName>
    </submittedName>
</protein>
<evidence type="ECO:0000313" key="5">
    <source>
        <dbReference type="Proteomes" id="UP001498469"/>
    </source>
</evidence>
<proteinExistence type="predicted"/>
<evidence type="ECO:0000256" key="2">
    <source>
        <dbReference type="SAM" id="Coils"/>
    </source>
</evidence>
<keyword evidence="5" id="KW-1185">Reference proteome</keyword>
<dbReference type="InterPro" id="IPR055247">
    <property type="entry name" value="InsJ-like_HTH"/>
</dbReference>
<dbReference type="InterPro" id="IPR025948">
    <property type="entry name" value="HTH-like_dom"/>
</dbReference>
<accession>A0ABU7UV61</accession>
<dbReference type="Pfam" id="PF13333">
    <property type="entry name" value="rve_2"/>
    <property type="match status" value="1"/>
</dbReference>
<dbReference type="RefSeq" id="WP_216254317.1">
    <property type="nucleotide sequence ID" value="NZ_JAZHFS010000046.1"/>
</dbReference>
<dbReference type="InterPro" id="IPR050900">
    <property type="entry name" value="Transposase_IS3/IS150/IS904"/>
</dbReference>
<dbReference type="EMBL" id="JAZHFS010000046">
    <property type="protein sequence ID" value="MEF2115270.1"/>
    <property type="molecule type" value="Genomic_DNA"/>
</dbReference>
<evidence type="ECO:0000256" key="1">
    <source>
        <dbReference type="ARBA" id="ARBA00002286"/>
    </source>
</evidence>
<evidence type="ECO:0000313" key="4">
    <source>
        <dbReference type="EMBL" id="MEF2115270.1"/>
    </source>
</evidence>
<dbReference type="InterPro" id="IPR048020">
    <property type="entry name" value="Transpos_IS3"/>
</dbReference>
<dbReference type="Pfam" id="PF13518">
    <property type="entry name" value="HTH_28"/>
    <property type="match status" value="1"/>
</dbReference>